<evidence type="ECO:0000313" key="1">
    <source>
        <dbReference type="EMBL" id="KAI3751510.1"/>
    </source>
</evidence>
<reference evidence="1 2" key="2">
    <citation type="journal article" date="2022" name="Mol. Ecol. Resour.">
        <title>The genomes of chicory, endive, great burdock and yacon provide insights into Asteraceae paleo-polyploidization history and plant inulin production.</title>
        <authorList>
            <person name="Fan W."/>
            <person name="Wang S."/>
            <person name="Wang H."/>
            <person name="Wang A."/>
            <person name="Jiang F."/>
            <person name="Liu H."/>
            <person name="Zhao H."/>
            <person name="Xu D."/>
            <person name="Zhang Y."/>
        </authorList>
    </citation>
    <scope>NUCLEOTIDE SEQUENCE [LARGE SCALE GENOMIC DNA]</scope>
    <source>
        <strain evidence="2">cv. Punajuju</strain>
        <tissue evidence="1">Leaves</tissue>
    </source>
</reference>
<sequence length="154" mass="16996">MNLGCRRYEDDGVWRRWRVVVVKKSRMREDGGGSRRFQVVLQVNVDVLMTHDVCGPGAIDIFKKQFGSDAKVWDHIGNFKGNLVYKGVCHVALAQEGHCRFGEVLLGTDSQTCTAGAFGQFATGIGNTDAGFALGTGKLLLKAERVFFPILSWN</sequence>
<evidence type="ECO:0000313" key="2">
    <source>
        <dbReference type="Proteomes" id="UP001055811"/>
    </source>
</evidence>
<comment type="caution">
    <text evidence="1">The sequence shown here is derived from an EMBL/GenBank/DDBJ whole genome shotgun (WGS) entry which is preliminary data.</text>
</comment>
<organism evidence="1 2">
    <name type="scientific">Cichorium intybus</name>
    <name type="common">Chicory</name>
    <dbReference type="NCBI Taxonomy" id="13427"/>
    <lineage>
        <taxon>Eukaryota</taxon>
        <taxon>Viridiplantae</taxon>
        <taxon>Streptophyta</taxon>
        <taxon>Embryophyta</taxon>
        <taxon>Tracheophyta</taxon>
        <taxon>Spermatophyta</taxon>
        <taxon>Magnoliopsida</taxon>
        <taxon>eudicotyledons</taxon>
        <taxon>Gunneridae</taxon>
        <taxon>Pentapetalae</taxon>
        <taxon>asterids</taxon>
        <taxon>campanulids</taxon>
        <taxon>Asterales</taxon>
        <taxon>Asteraceae</taxon>
        <taxon>Cichorioideae</taxon>
        <taxon>Cichorieae</taxon>
        <taxon>Cichoriinae</taxon>
        <taxon>Cichorium</taxon>
    </lineage>
</organism>
<dbReference type="EMBL" id="CM042012">
    <property type="protein sequence ID" value="KAI3751510.1"/>
    <property type="molecule type" value="Genomic_DNA"/>
</dbReference>
<name>A0ACB9DYM9_CICIN</name>
<keyword evidence="2" id="KW-1185">Reference proteome</keyword>
<proteinExistence type="predicted"/>
<reference evidence="2" key="1">
    <citation type="journal article" date="2022" name="Mol. Ecol. Resour.">
        <title>The genomes of chicory, endive, great burdock and yacon provide insights into Asteraceae palaeo-polyploidization history and plant inulin production.</title>
        <authorList>
            <person name="Fan W."/>
            <person name="Wang S."/>
            <person name="Wang H."/>
            <person name="Wang A."/>
            <person name="Jiang F."/>
            <person name="Liu H."/>
            <person name="Zhao H."/>
            <person name="Xu D."/>
            <person name="Zhang Y."/>
        </authorList>
    </citation>
    <scope>NUCLEOTIDE SEQUENCE [LARGE SCALE GENOMIC DNA]</scope>
    <source>
        <strain evidence="2">cv. Punajuju</strain>
    </source>
</reference>
<gene>
    <name evidence="1" type="ORF">L2E82_22598</name>
</gene>
<protein>
    <submittedName>
        <fullName evidence="1">Uncharacterized protein</fullName>
    </submittedName>
</protein>
<accession>A0ACB9DYM9</accession>
<dbReference type="Proteomes" id="UP001055811">
    <property type="component" value="Linkage Group LG04"/>
</dbReference>